<evidence type="ECO:0000256" key="1">
    <source>
        <dbReference type="ARBA" id="ARBA00023015"/>
    </source>
</evidence>
<dbReference type="STRING" id="545694.TREPR_1972"/>
<dbReference type="eggNOG" id="COG1609">
    <property type="taxonomic scope" value="Bacteria"/>
</dbReference>
<dbReference type="CDD" id="cd01392">
    <property type="entry name" value="HTH_LacI"/>
    <property type="match status" value="1"/>
</dbReference>
<dbReference type="InterPro" id="IPR010982">
    <property type="entry name" value="Lambda_DNA-bd_dom_sf"/>
</dbReference>
<dbReference type="SUPFAM" id="SSF53822">
    <property type="entry name" value="Periplasmic binding protein-like I"/>
    <property type="match status" value="1"/>
</dbReference>
<proteinExistence type="predicted"/>
<evidence type="ECO:0000313" key="6">
    <source>
        <dbReference type="Proteomes" id="UP000009223"/>
    </source>
</evidence>
<dbReference type="HOGENOM" id="CLU_037628_6_1_12"/>
<dbReference type="CDD" id="cd06267">
    <property type="entry name" value="PBP1_LacI_sugar_binding-like"/>
    <property type="match status" value="1"/>
</dbReference>
<dbReference type="InterPro" id="IPR028082">
    <property type="entry name" value="Peripla_BP_I"/>
</dbReference>
<dbReference type="KEGG" id="tpi:TREPR_1972"/>
<dbReference type="InterPro" id="IPR046335">
    <property type="entry name" value="LacI/GalR-like_sensor"/>
</dbReference>
<dbReference type="InterPro" id="IPR000843">
    <property type="entry name" value="HTH_LacI"/>
</dbReference>
<organism evidence="5 6">
    <name type="scientific">Treponema primitia (strain ATCC BAA-887 / DSM 12427 / ZAS-2)</name>
    <dbReference type="NCBI Taxonomy" id="545694"/>
    <lineage>
        <taxon>Bacteria</taxon>
        <taxon>Pseudomonadati</taxon>
        <taxon>Spirochaetota</taxon>
        <taxon>Spirochaetia</taxon>
        <taxon>Spirochaetales</taxon>
        <taxon>Treponemataceae</taxon>
        <taxon>Treponema</taxon>
    </lineage>
</organism>
<protein>
    <submittedName>
        <fullName evidence="5">LacI family transcriptional repressor</fullName>
    </submittedName>
</protein>
<keyword evidence="1" id="KW-0805">Transcription regulation</keyword>
<dbReference type="PANTHER" id="PTHR30146">
    <property type="entry name" value="LACI-RELATED TRANSCRIPTIONAL REPRESSOR"/>
    <property type="match status" value="1"/>
</dbReference>
<sequence>MISTKRLTIRDIAKISGVSYATVSRALTGSPGINSETRKQILGICDQVGYTTNYMARSLVVRKSKLLGFIVGSIDNPYMAQLAFQVELYARQRGYSLILCNSMHQEQHEAELFSLLMGRQVDGIIITPTNAESYELMDKYVEQIPTVVIGDNLKDERRSYVTVDNYQGAELGTEYLISMGHRSIVYIGHRQGSKTHQHRTEGYLNACKKHGLKTAVISNAAPSSSIEHGYTLGKNLLSGPHPYTAIFAGNDTTALGVMKAADELGIRIPEDISLIGFDNISYSMLPRINLTTIEQPLRTMAVSAVDMLIHNIEESAAGYSHIVLTPTLVKRGTCRLITGAGEEYQKENLHGQTI</sequence>
<keyword evidence="6" id="KW-1185">Reference proteome</keyword>
<keyword evidence="3" id="KW-0804">Transcription</keyword>
<evidence type="ECO:0000259" key="4">
    <source>
        <dbReference type="PROSITE" id="PS50932"/>
    </source>
</evidence>
<dbReference type="Gene3D" id="3.40.50.2300">
    <property type="match status" value="2"/>
</dbReference>
<dbReference type="PROSITE" id="PS50932">
    <property type="entry name" value="HTH_LACI_2"/>
    <property type="match status" value="1"/>
</dbReference>
<dbReference type="SUPFAM" id="SSF47413">
    <property type="entry name" value="lambda repressor-like DNA-binding domains"/>
    <property type="match status" value="1"/>
</dbReference>
<dbReference type="Gene3D" id="1.10.260.40">
    <property type="entry name" value="lambda repressor-like DNA-binding domains"/>
    <property type="match status" value="1"/>
</dbReference>
<dbReference type="Proteomes" id="UP000009223">
    <property type="component" value="Chromosome"/>
</dbReference>
<feature type="domain" description="HTH lacI-type" evidence="4">
    <location>
        <begin position="7"/>
        <end position="61"/>
    </location>
</feature>
<dbReference type="OrthoDB" id="9796186at2"/>
<dbReference type="GO" id="GO:0003700">
    <property type="term" value="F:DNA-binding transcription factor activity"/>
    <property type="evidence" value="ECO:0007669"/>
    <property type="project" value="TreeGrafter"/>
</dbReference>
<evidence type="ECO:0000313" key="5">
    <source>
        <dbReference type="EMBL" id="AEF83971.1"/>
    </source>
</evidence>
<keyword evidence="2" id="KW-0238">DNA-binding</keyword>
<dbReference type="GO" id="GO:0000976">
    <property type="term" value="F:transcription cis-regulatory region binding"/>
    <property type="evidence" value="ECO:0007669"/>
    <property type="project" value="TreeGrafter"/>
</dbReference>
<dbReference type="Pfam" id="PF13377">
    <property type="entry name" value="Peripla_BP_3"/>
    <property type="match status" value="1"/>
</dbReference>
<gene>
    <name evidence="5" type="ordered locus">TREPR_1972</name>
</gene>
<reference evidence="5 6" key="2">
    <citation type="journal article" date="2011" name="ISME J.">
        <title>RNA-seq reveals cooperative metabolic interactions between two termite-gut spirochete species in co-culture.</title>
        <authorList>
            <person name="Rosenthal A.Z."/>
            <person name="Matson E.G."/>
            <person name="Eldar A."/>
            <person name="Leadbetter J.R."/>
        </authorList>
    </citation>
    <scope>NUCLEOTIDE SEQUENCE [LARGE SCALE GENOMIC DNA]</scope>
    <source>
        <strain evidence="6">ATCC BAA-887 / DSM 12427 / ZAS-2</strain>
    </source>
</reference>
<dbReference type="SMART" id="SM00354">
    <property type="entry name" value="HTH_LACI"/>
    <property type="match status" value="1"/>
</dbReference>
<reference evidence="6" key="1">
    <citation type="submission" date="2009-12" db="EMBL/GenBank/DDBJ databases">
        <title>Complete sequence of Treponema primitia strain ZAS-2.</title>
        <authorList>
            <person name="Tetu S.G."/>
            <person name="Matson E."/>
            <person name="Ren Q."/>
            <person name="Seshadri R."/>
            <person name="Elbourne L."/>
            <person name="Hassan K.A."/>
            <person name="Durkin A."/>
            <person name="Radune D."/>
            <person name="Mohamoud Y."/>
            <person name="Shay R."/>
            <person name="Jin S."/>
            <person name="Zhang X."/>
            <person name="Lucey K."/>
            <person name="Ballor N.R."/>
            <person name="Ottesen E."/>
            <person name="Rosenthal R."/>
            <person name="Allen A."/>
            <person name="Leadbetter J.R."/>
            <person name="Paulsen I.T."/>
        </authorList>
    </citation>
    <scope>NUCLEOTIDE SEQUENCE [LARGE SCALE GENOMIC DNA]</scope>
    <source>
        <strain evidence="6">ATCC BAA-887 / DSM 12427 / ZAS-2</strain>
    </source>
</reference>
<dbReference type="EMBL" id="CP001843">
    <property type="protein sequence ID" value="AEF83971.1"/>
    <property type="molecule type" value="Genomic_DNA"/>
</dbReference>
<accession>F5YKG2</accession>
<dbReference type="Pfam" id="PF00356">
    <property type="entry name" value="LacI"/>
    <property type="match status" value="1"/>
</dbReference>
<dbReference type="RefSeq" id="WP_015708181.1">
    <property type="nucleotide sequence ID" value="NC_015578.1"/>
</dbReference>
<evidence type="ECO:0000256" key="3">
    <source>
        <dbReference type="ARBA" id="ARBA00023163"/>
    </source>
</evidence>
<dbReference type="PROSITE" id="PS00356">
    <property type="entry name" value="HTH_LACI_1"/>
    <property type="match status" value="1"/>
</dbReference>
<dbReference type="PANTHER" id="PTHR30146:SF109">
    <property type="entry name" value="HTH-TYPE TRANSCRIPTIONAL REGULATOR GALS"/>
    <property type="match status" value="1"/>
</dbReference>
<name>F5YKG2_TREPZ</name>
<evidence type="ECO:0000256" key="2">
    <source>
        <dbReference type="ARBA" id="ARBA00023125"/>
    </source>
</evidence>
<dbReference type="AlphaFoldDB" id="F5YKG2"/>